<dbReference type="Gene3D" id="1.25.10.10">
    <property type="entry name" value="Leucine-rich Repeat Variant"/>
    <property type="match status" value="2"/>
</dbReference>
<accession>A0A6B3SPL1</accession>
<name>A0A6B3SPL1_9BURK</name>
<dbReference type="Proteomes" id="UP000482155">
    <property type="component" value="Unassembled WGS sequence"/>
</dbReference>
<dbReference type="SMART" id="SM00567">
    <property type="entry name" value="EZ_HEAT"/>
    <property type="match status" value="2"/>
</dbReference>
<feature type="transmembrane region" description="Helical" evidence="1">
    <location>
        <begin position="12"/>
        <end position="35"/>
    </location>
</feature>
<dbReference type="Pfam" id="PF13646">
    <property type="entry name" value="HEAT_2"/>
    <property type="match status" value="1"/>
</dbReference>
<dbReference type="EMBL" id="JAAIVB010000012">
    <property type="protein sequence ID" value="NEX60342.1"/>
    <property type="molecule type" value="Genomic_DNA"/>
</dbReference>
<dbReference type="RefSeq" id="WP_163960833.1">
    <property type="nucleotide sequence ID" value="NZ_JAAIVB010000012.1"/>
</dbReference>
<keyword evidence="1" id="KW-0812">Transmembrane</keyword>
<dbReference type="SUPFAM" id="SSF48371">
    <property type="entry name" value="ARM repeat"/>
    <property type="match status" value="1"/>
</dbReference>
<sequence>MAYSTLSDPYLVVAFWTGIVALGLTLLLGAQIVLLRMTLRRTERREQAVVSAWRPLLHAALMEEPVDALPVLQDAERVPFLKLWVHLHASVRGTASGALNQLAYRLECDRHARRLLKEGNRAERLLSVLALGHLRDAASWEQLSAAASEDDSVLSLNAIWALVQIDGRKAADLMLPRFIERDDWPLARVTTILMEARADCLPLFADILPALSAGRPQTLPRALRIAEGLRLELPPDVMRRLLQHADAPVLVGALRIASGPELLPLIRPLAEHAEWRVRVQVAKALGRTGGREELAVLERLLSDSQWWVRYRAAHALARLPFVGREGLMDIAARCSDRYAADMLRQVSEEGASA</sequence>
<reference evidence="2 3" key="1">
    <citation type="submission" date="2020-02" db="EMBL/GenBank/DDBJ databases">
        <authorList>
            <person name="Kim M.K."/>
        </authorList>
    </citation>
    <scope>NUCLEOTIDE SEQUENCE [LARGE SCALE GENOMIC DNA]</scope>
    <source>
        <strain evidence="2 3">17J57-3</strain>
    </source>
</reference>
<evidence type="ECO:0000313" key="2">
    <source>
        <dbReference type="EMBL" id="NEX60342.1"/>
    </source>
</evidence>
<comment type="caution">
    <text evidence="2">The sequence shown here is derived from an EMBL/GenBank/DDBJ whole genome shotgun (WGS) entry which is preliminary data.</text>
</comment>
<gene>
    <name evidence="2" type="ORF">G3574_04565</name>
</gene>
<evidence type="ECO:0000256" key="1">
    <source>
        <dbReference type="SAM" id="Phobius"/>
    </source>
</evidence>
<dbReference type="InterPro" id="IPR004155">
    <property type="entry name" value="PBS_lyase_HEAT"/>
</dbReference>
<keyword evidence="3" id="KW-1185">Reference proteome</keyword>
<keyword evidence="1" id="KW-1133">Transmembrane helix</keyword>
<keyword evidence="1" id="KW-0472">Membrane</keyword>
<dbReference type="InterPro" id="IPR016024">
    <property type="entry name" value="ARM-type_fold"/>
</dbReference>
<protein>
    <submittedName>
        <fullName evidence="2">HEAT repeat domain-containing protein</fullName>
    </submittedName>
</protein>
<evidence type="ECO:0000313" key="3">
    <source>
        <dbReference type="Proteomes" id="UP000482155"/>
    </source>
</evidence>
<dbReference type="AlphaFoldDB" id="A0A6B3SPL1"/>
<proteinExistence type="predicted"/>
<dbReference type="InterPro" id="IPR011989">
    <property type="entry name" value="ARM-like"/>
</dbReference>
<organism evidence="2 3">
    <name type="scientific">Noviherbaspirillum galbum</name>
    <dbReference type="NCBI Taxonomy" id="2709383"/>
    <lineage>
        <taxon>Bacteria</taxon>
        <taxon>Pseudomonadati</taxon>
        <taxon>Pseudomonadota</taxon>
        <taxon>Betaproteobacteria</taxon>
        <taxon>Burkholderiales</taxon>
        <taxon>Oxalobacteraceae</taxon>
        <taxon>Noviherbaspirillum</taxon>
    </lineage>
</organism>